<evidence type="ECO:0000256" key="2">
    <source>
        <dbReference type="ARBA" id="ARBA00022573"/>
    </source>
</evidence>
<proteinExistence type="predicted"/>
<dbReference type="EMBL" id="NIBG01000002">
    <property type="protein sequence ID" value="PAB60781.1"/>
    <property type="molecule type" value="Genomic_DNA"/>
</dbReference>
<dbReference type="RefSeq" id="WP_095131333.1">
    <property type="nucleotide sequence ID" value="NZ_NIBG01000002.1"/>
</dbReference>
<dbReference type="AlphaFoldDB" id="A0A267MMF1"/>
<gene>
    <name evidence="4" type="ORF">CCE28_04375</name>
</gene>
<keyword evidence="2" id="KW-0169">Cobalamin biosynthesis</keyword>
<dbReference type="UniPathway" id="UPA00148"/>
<dbReference type="GO" id="GO:0016994">
    <property type="term" value="F:precorrin-6A reductase activity"/>
    <property type="evidence" value="ECO:0007669"/>
    <property type="project" value="InterPro"/>
</dbReference>
<keyword evidence="5" id="KW-1185">Reference proteome</keyword>
<name>A0A267MMF1_9FIRM</name>
<organism evidence="4 5">
    <name type="scientific">Anaeromicrobium sediminis</name>
    <dbReference type="NCBI Taxonomy" id="1478221"/>
    <lineage>
        <taxon>Bacteria</taxon>
        <taxon>Bacillati</taxon>
        <taxon>Bacillota</taxon>
        <taxon>Clostridia</taxon>
        <taxon>Peptostreptococcales</taxon>
        <taxon>Thermotaleaceae</taxon>
        <taxon>Anaeromicrobium</taxon>
    </lineage>
</organism>
<protein>
    <recommendedName>
        <fullName evidence="6">Precorrin-6A reductase</fullName>
    </recommendedName>
</protein>
<evidence type="ECO:0000313" key="5">
    <source>
        <dbReference type="Proteomes" id="UP000216024"/>
    </source>
</evidence>
<dbReference type="PANTHER" id="PTHR36925:SF1">
    <property type="entry name" value="COBALT-PRECORRIN-6A REDUCTASE"/>
    <property type="match status" value="1"/>
</dbReference>
<comment type="pathway">
    <text evidence="1">Cofactor biosynthesis; adenosylcobalamin biosynthesis.</text>
</comment>
<sequence length="250" mass="28292">MILILGGTKDSRNLYEILKKESIPFIFTTATAYGKKLVGDKEDKVLSKRLTKEEMVSLIEKESISMVVDTTHPYAAEVSLNAMAACRQSNIEYIRFERKEEELSKYESIITYVDDYESAAIEAKKINGNILLTTGSKTLNIFVDKIDKGRLYPRVLPTSNMIKKCEDLGLKASQIIGMQGPFSTPMNEVMIDKYNIGGLVTKDSGKIGGLLEKLEAAHNKNIRVIFIKRPKIEYENLYDNMEHLIKKLVK</sequence>
<dbReference type="NCBIfam" id="NF005970">
    <property type="entry name" value="PRK08057.1-4"/>
    <property type="match status" value="1"/>
</dbReference>
<dbReference type="OrthoDB" id="9780707at2"/>
<accession>A0A267MMF1</accession>
<dbReference type="Proteomes" id="UP000216024">
    <property type="component" value="Unassembled WGS sequence"/>
</dbReference>
<evidence type="ECO:0000313" key="4">
    <source>
        <dbReference type="EMBL" id="PAB60781.1"/>
    </source>
</evidence>
<evidence type="ECO:0000256" key="1">
    <source>
        <dbReference type="ARBA" id="ARBA00004953"/>
    </source>
</evidence>
<dbReference type="NCBIfam" id="TIGR00715">
    <property type="entry name" value="precor6x_red"/>
    <property type="match status" value="1"/>
</dbReference>
<dbReference type="Pfam" id="PF02571">
    <property type="entry name" value="CbiJ"/>
    <property type="match status" value="1"/>
</dbReference>
<dbReference type="GO" id="GO:0009236">
    <property type="term" value="P:cobalamin biosynthetic process"/>
    <property type="evidence" value="ECO:0007669"/>
    <property type="project" value="UniProtKB-UniPathway"/>
</dbReference>
<keyword evidence="3" id="KW-0560">Oxidoreductase</keyword>
<evidence type="ECO:0008006" key="6">
    <source>
        <dbReference type="Google" id="ProtNLM"/>
    </source>
</evidence>
<dbReference type="PROSITE" id="PS51014">
    <property type="entry name" value="COBK_CBIJ"/>
    <property type="match status" value="1"/>
</dbReference>
<dbReference type="PANTHER" id="PTHR36925">
    <property type="entry name" value="COBALT-PRECORRIN-6A REDUCTASE"/>
    <property type="match status" value="1"/>
</dbReference>
<reference evidence="4 5" key="1">
    <citation type="submission" date="2017-06" db="EMBL/GenBank/DDBJ databases">
        <title>Draft genome sequence of anaerobic fermentative bacterium Anaeromicrobium sediminis DY2726D isolated from West Pacific Ocean sediments.</title>
        <authorList>
            <person name="Zeng X."/>
        </authorList>
    </citation>
    <scope>NUCLEOTIDE SEQUENCE [LARGE SCALE GENOMIC DNA]</scope>
    <source>
        <strain evidence="4 5">DY2726D</strain>
    </source>
</reference>
<dbReference type="InterPro" id="IPR003723">
    <property type="entry name" value="Precorrin-6x_reduct"/>
</dbReference>
<comment type="caution">
    <text evidence="4">The sequence shown here is derived from an EMBL/GenBank/DDBJ whole genome shotgun (WGS) entry which is preliminary data.</text>
</comment>
<evidence type="ECO:0000256" key="3">
    <source>
        <dbReference type="ARBA" id="ARBA00023002"/>
    </source>
</evidence>